<keyword evidence="1" id="KW-0472">Membrane</keyword>
<evidence type="ECO:0000256" key="1">
    <source>
        <dbReference type="SAM" id="Phobius"/>
    </source>
</evidence>
<keyword evidence="1" id="KW-0812">Transmembrane</keyword>
<dbReference type="RefSeq" id="WP_125741933.1">
    <property type="nucleotide sequence ID" value="NZ_RCOR01000028.1"/>
</dbReference>
<reference evidence="2 3" key="1">
    <citation type="submission" date="2018-10" db="EMBL/GenBank/DDBJ databases">
        <title>Co-occurring genomic capacity for anaerobic methane metabolism and dissimilatory sulfite reduction discovered in the Korarchaeota.</title>
        <authorList>
            <person name="Mckay L.J."/>
            <person name="Dlakic M."/>
            <person name="Fields M.W."/>
            <person name="Delmont T.O."/>
            <person name="Eren A.M."/>
            <person name="Jay Z.J."/>
            <person name="Klingelsmith K.B."/>
            <person name="Rusch D.B."/>
            <person name="Inskeep W.P."/>
        </authorList>
    </citation>
    <scope>NUCLEOTIDE SEQUENCE [LARGE SCALE GENOMIC DNA]</scope>
    <source>
        <strain evidence="2 3">WS</strain>
    </source>
</reference>
<dbReference type="Proteomes" id="UP000278149">
    <property type="component" value="Unassembled WGS sequence"/>
</dbReference>
<feature type="transmembrane region" description="Helical" evidence="1">
    <location>
        <begin position="411"/>
        <end position="430"/>
    </location>
</feature>
<proteinExistence type="predicted"/>
<evidence type="ECO:0000313" key="2">
    <source>
        <dbReference type="EMBL" id="RSN68538.1"/>
    </source>
</evidence>
<accession>A0A429G434</accession>
<dbReference type="EMBL" id="RCOR01000028">
    <property type="protein sequence ID" value="RSN68538.1"/>
    <property type="molecule type" value="Genomic_DNA"/>
</dbReference>
<name>A0A429G434_9CREN</name>
<evidence type="ECO:0000313" key="3">
    <source>
        <dbReference type="Proteomes" id="UP000278149"/>
    </source>
</evidence>
<dbReference type="AlphaFoldDB" id="A0A429G434"/>
<keyword evidence="1" id="KW-1133">Transmembrane helix</keyword>
<gene>
    <name evidence="2" type="ORF">D9Q81_05880</name>
</gene>
<comment type="caution">
    <text evidence="2">The sequence shown here is derived from an EMBL/GenBank/DDBJ whole genome shotgun (WGS) entry which is preliminary data.</text>
</comment>
<sequence>MKIDALFLLGILFISLGLGSFVAAVALKNVPDLGIELPSGAIIPLHSAISMKSIPFRSIVVKGYVQPSGCNGEYKVDAYYLLAVDKVKVTDWKKVTPTYSNNAVLCGVQNKYSFRITGDELGSALNKINASAARVEVFVLFVPSGSDPTKYEDAAVMAGEFLIKDMIAQINEARNEYESLKARAAAGDLAAKQQLATEWREKEYLVTAGDDPEIANIYKLVAQGRIDEANRIMQSSKFLDHIAKVYGPDAVDAFKQGCSMDGTWNGKPTAVCPGVTYASWKIVINPDTYELATWPTNSYATPRANYTKRIEPSVSTFKNAYERAMRGEKVYQAGDRRGECEMLYKCCMRWGSGSTPGTGVCLEYSICSKNVPCRVMNEMQSMINLQSTIDLGNLKSSLSFGVFPVDNTPSIVVYTIALFLGSFLLAKWVVRRK</sequence>
<protein>
    <submittedName>
        <fullName evidence="2">Uncharacterized protein</fullName>
    </submittedName>
</protein>
<organism evidence="2 3">
    <name type="scientific">Candidatus Korarchaeum cryptofilum</name>
    <dbReference type="NCBI Taxonomy" id="498846"/>
    <lineage>
        <taxon>Archaea</taxon>
        <taxon>Thermoproteota</taxon>
        <taxon>Candidatus Korarchaeia</taxon>
        <taxon>Candidatus Korarchaeales</taxon>
        <taxon>Candidatus Korarchaeaceae</taxon>
        <taxon>Candidatus Korarchaeum</taxon>
    </lineage>
</organism>